<feature type="compositionally biased region" description="Acidic residues" evidence="2">
    <location>
        <begin position="8"/>
        <end position="27"/>
    </location>
</feature>
<feature type="region of interest" description="Disordered" evidence="2">
    <location>
        <begin position="1"/>
        <end position="96"/>
    </location>
</feature>
<dbReference type="GO" id="GO:0003723">
    <property type="term" value="F:RNA binding"/>
    <property type="evidence" value="ECO:0007669"/>
    <property type="project" value="UniProtKB-KW"/>
</dbReference>
<dbReference type="Pfam" id="PF00076">
    <property type="entry name" value="RRM_1"/>
    <property type="match status" value="1"/>
</dbReference>
<feature type="compositionally biased region" description="Acidic residues" evidence="2">
    <location>
        <begin position="84"/>
        <end position="93"/>
    </location>
</feature>
<evidence type="ECO:0000256" key="1">
    <source>
        <dbReference type="ARBA" id="ARBA00022884"/>
    </source>
</evidence>
<dbReference type="InterPro" id="IPR035979">
    <property type="entry name" value="RBD_domain_sf"/>
</dbReference>
<reference evidence="5" key="1">
    <citation type="journal article" date="2014" name="Science">
        <title>Ancient hybridizations among the ancestral genomes of bread wheat.</title>
        <authorList>
            <consortium name="International Wheat Genome Sequencing Consortium,"/>
            <person name="Marcussen T."/>
            <person name="Sandve S.R."/>
            <person name="Heier L."/>
            <person name="Spannagl M."/>
            <person name="Pfeifer M."/>
            <person name="Jakobsen K.S."/>
            <person name="Wulff B.B."/>
            <person name="Steuernagel B."/>
            <person name="Mayer K.F."/>
            <person name="Olsen O.A."/>
        </authorList>
    </citation>
    <scope>NUCLEOTIDE SEQUENCE [LARGE SCALE GENOMIC DNA]</scope>
    <source>
        <strain evidence="5">cv. AL8/78</strain>
    </source>
</reference>
<dbReference type="EnsemblPlants" id="AET7Gv20789700.5">
    <property type="protein sequence ID" value="AET7Gv20789700.5"/>
    <property type="gene ID" value="AET7Gv20789700"/>
</dbReference>
<dbReference type="PANTHER" id="PTHR21245">
    <property type="entry name" value="HETEROGENEOUS NUCLEAR RIBONUCLEOPROTEIN"/>
    <property type="match status" value="1"/>
</dbReference>
<name>A0A453S267_AEGTS</name>
<reference evidence="4" key="3">
    <citation type="journal article" date="2017" name="Nature">
        <title>Genome sequence of the progenitor of the wheat D genome Aegilops tauschii.</title>
        <authorList>
            <person name="Luo M.C."/>
            <person name="Gu Y.Q."/>
            <person name="Puiu D."/>
            <person name="Wang H."/>
            <person name="Twardziok S.O."/>
            <person name="Deal K.R."/>
            <person name="Huo N."/>
            <person name="Zhu T."/>
            <person name="Wang L."/>
            <person name="Wang Y."/>
            <person name="McGuire P.E."/>
            <person name="Liu S."/>
            <person name="Long H."/>
            <person name="Ramasamy R.K."/>
            <person name="Rodriguez J.C."/>
            <person name="Van S.L."/>
            <person name="Yuan L."/>
            <person name="Wang Z."/>
            <person name="Xia Z."/>
            <person name="Xiao L."/>
            <person name="Anderson O.D."/>
            <person name="Ouyang S."/>
            <person name="Liang Y."/>
            <person name="Zimin A.V."/>
            <person name="Pertea G."/>
            <person name="Qi P."/>
            <person name="Bennetzen J.L."/>
            <person name="Dai X."/>
            <person name="Dawson M.W."/>
            <person name="Muller H.G."/>
            <person name="Kugler K."/>
            <person name="Rivarola-Duarte L."/>
            <person name="Spannagl M."/>
            <person name="Mayer K.F.X."/>
            <person name="Lu F.H."/>
            <person name="Bevan M.W."/>
            <person name="Leroy P."/>
            <person name="Li P."/>
            <person name="You F.M."/>
            <person name="Sun Q."/>
            <person name="Liu Z."/>
            <person name="Lyons E."/>
            <person name="Wicker T."/>
            <person name="Salzberg S.L."/>
            <person name="Devos K.M."/>
            <person name="Dvorak J."/>
        </authorList>
    </citation>
    <scope>NUCLEOTIDE SEQUENCE [LARGE SCALE GENOMIC DNA]</scope>
    <source>
        <strain evidence="4">cv. AL8/78</strain>
    </source>
</reference>
<feature type="domain" description="RRM" evidence="3">
    <location>
        <begin position="111"/>
        <end position="137"/>
    </location>
</feature>
<protein>
    <recommendedName>
        <fullName evidence="3">RRM domain-containing protein</fullName>
    </recommendedName>
</protein>
<reference evidence="5" key="2">
    <citation type="journal article" date="2017" name="Nat. Plants">
        <title>The Aegilops tauschii genome reveals multiple impacts of transposons.</title>
        <authorList>
            <person name="Zhao G."/>
            <person name="Zou C."/>
            <person name="Li K."/>
            <person name="Wang K."/>
            <person name="Li T."/>
            <person name="Gao L."/>
            <person name="Zhang X."/>
            <person name="Wang H."/>
            <person name="Yang Z."/>
            <person name="Liu X."/>
            <person name="Jiang W."/>
            <person name="Mao L."/>
            <person name="Kong X."/>
            <person name="Jiao Y."/>
            <person name="Jia J."/>
        </authorList>
    </citation>
    <scope>NUCLEOTIDE SEQUENCE [LARGE SCALE GENOMIC DNA]</scope>
    <source>
        <strain evidence="5">cv. AL8/78</strain>
    </source>
</reference>
<dbReference type="CDD" id="cd00590">
    <property type="entry name" value="RRM_SF"/>
    <property type="match status" value="1"/>
</dbReference>
<keyword evidence="5" id="KW-1185">Reference proteome</keyword>
<dbReference type="AlphaFoldDB" id="A0A453S267"/>
<dbReference type="Gramene" id="AET7Gv20789700.5">
    <property type="protein sequence ID" value="AET7Gv20789700.5"/>
    <property type="gene ID" value="AET7Gv20789700"/>
</dbReference>
<dbReference type="Proteomes" id="UP000015105">
    <property type="component" value="Chromosome 7D"/>
</dbReference>
<evidence type="ECO:0000256" key="2">
    <source>
        <dbReference type="SAM" id="MobiDB-lite"/>
    </source>
</evidence>
<proteinExistence type="predicted"/>
<dbReference type="InterPro" id="IPR012677">
    <property type="entry name" value="Nucleotide-bd_a/b_plait_sf"/>
</dbReference>
<reference evidence="4" key="4">
    <citation type="submission" date="2019-03" db="UniProtKB">
        <authorList>
            <consortium name="EnsemblPlants"/>
        </authorList>
    </citation>
    <scope>IDENTIFICATION</scope>
</reference>
<organism evidence="4 5">
    <name type="scientific">Aegilops tauschii subsp. strangulata</name>
    <name type="common">Goatgrass</name>
    <dbReference type="NCBI Taxonomy" id="200361"/>
    <lineage>
        <taxon>Eukaryota</taxon>
        <taxon>Viridiplantae</taxon>
        <taxon>Streptophyta</taxon>
        <taxon>Embryophyta</taxon>
        <taxon>Tracheophyta</taxon>
        <taxon>Spermatophyta</taxon>
        <taxon>Magnoliopsida</taxon>
        <taxon>Liliopsida</taxon>
        <taxon>Poales</taxon>
        <taxon>Poaceae</taxon>
        <taxon>BOP clade</taxon>
        <taxon>Pooideae</taxon>
        <taxon>Triticodae</taxon>
        <taxon>Triticeae</taxon>
        <taxon>Triticinae</taxon>
        <taxon>Aegilops</taxon>
    </lineage>
</organism>
<dbReference type="Gene3D" id="3.30.70.330">
    <property type="match status" value="1"/>
</dbReference>
<dbReference type="SUPFAM" id="SSF54928">
    <property type="entry name" value="RNA-binding domain, RBD"/>
    <property type="match status" value="1"/>
</dbReference>
<evidence type="ECO:0000313" key="4">
    <source>
        <dbReference type="EnsemblPlants" id="AET7Gv20789700.5"/>
    </source>
</evidence>
<keyword evidence="1" id="KW-0694">RNA-binding</keyword>
<dbReference type="InterPro" id="IPR000504">
    <property type="entry name" value="RRM_dom"/>
</dbReference>
<feature type="compositionally biased region" description="Acidic residues" evidence="2">
    <location>
        <begin position="38"/>
        <end position="63"/>
    </location>
</feature>
<evidence type="ECO:0000313" key="5">
    <source>
        <dbReference type="Proteomes" id="UP000015105"/>
    </source>
</evidence>
<reference evidence="4" key="5">
    <citation type="journal article" date="2021" name="G3 (Bethesda)">
        <title>Aegilops tauschii genome assembly Aet v5.0 features greater sequence contiguity and improved annotation.</title>
        <authorList>
            <person name="Wang L."/>
            <person name="Zhu T."/>
            <person name="Rodriguez J.C."/>
            <person name="Deal K.R."/>
            <person name="Dubcovsky J."/>
            <person name="McGuire P.E."/>
            <person name="Lux T."/>
            <person name="Spannagl M."/>
            <person name="Mayer K.F.X."/>
            <person name="Baldrich P."/>
            <person name="Meyers B.C."/>
            <person name="Huo N."/>
            <person name="Gu Y.Q."/>
            <person name="Zhou H."/>
            <person name="Devos K.M."/>
            <person name="Bennetzen J.L."/>
            <person name="Unver T."/>
            <person name="Budak H."/>
            <person name="Gulick P.J."/>
            <person name="Galiba G."/>
            <person name="Kalapos B."/>
            <person name="Nelson D.R."/>
            <person name="Li P."/>
            <person name="You F.M."/>
            <person name="Luo M.C."/>
            <person name="Dvorak J."/>
        </authorList>
    </citation>
    <scope>NUCLEOTIDE SEQUENCE [LARGE SCALE GENOMIC DNA]</scope>
    <source>
        <strain evidence="4">cv. AL8/78</strain>
    </source>
</reference>
<evidence type="ECO:0000259" key="3">
    <source>
        <dbReference type="Pfam" id="PF00076"/>
    </source>
</evidence>
<accession>A0A453S267</accession>
<sequence>MSDRQPSEEPEEQVDLEGDDDVMDDEEGYRRRRHGGEDSDEPEEEPEEPQIEVEGDGDGDGREEDAGMAVASDEPAAASGDEMEKGDEPEDEEEKMKWEELLALPPQGSEVFVGGLPRDTTEEDLRELCEPLGEIFEVLKANSLLILVICFVTWSMLCDVCDG</sequence>